<sequence>MTPFALVTPNISMSMDHRKPSPRRLYEHWGCIASPVHDDDIDGINHAFNSTDTREALKPLEFWDNKVPGPGQYSTESILTSFKTHRCLTPYKTNRSRLCKPSTPGPGQYTANYGAIEKSQPFDDLLRKTPLNNLTPQKIRTKLIEREIHQIQHHKNQILQSLPIEKQKALILETKIRIQALLDEKSVLMATTSTPHTTNQTFGFCQSEERFFDPLDCSNTKYTTPSPGFDQDLQAHSLFHKSPALPTISKGKRDTLGLIRQQVYITSPLNLTTVGPGEYTPEVTKCPLPVSPTTVQDKPQLTIRLMNRSTKTMLPERMYLNQLVQDRARKRAVLEKQRDISEVQHLDEFTVPHTL</sequence>
<name>A0A1W0A4K4_9STRA</name>
<dbReference type="InterPro" id="IPR010736">
    <property type="entry name" value="SHIPPO-rpt"/>
</dbReference>
<protein>
    <submittedName>
        <fullName evidence="1">Uncharacterized protein</fullName>
    </submittedName>
</protein>
<organism evidence="1 2">
    <name type="scientific">Thraustotheca clavata</name>
    <dbReference type="NCBI Taxonomy" id="74557"/>
    <lineage>
        <taxon>Eukaryota</taxon>
        <taxon>Sar</taxon>
        <taxon>Stramenopiles</taxon>
        <taxon>Oomycota</taxon>
        <taxon>Saprolegniomycetes</taxon>
        <taxon>Saprolegniales</taxon>
        <taxon>Achlyaceae</taxon>
        <taxon>Thraustotheca</taxon>
    </lineage>
</organism>
<dbReference type="Pfam" id="PF07004">
    <property type="entry name" value="SHIPPO-rpt"/>
    <property type="match status" value="2"/>
</dbReference>
<dbReference type="AlphaFoldDB" id="A0A1W0A4K4"/>
<dbReference type="Proteomes" id="UP000243217">
    <property type="component" value="Unassembled WGS sequence"/>
</dbReference>
<gene>
    <name evidence="1" type="ORF">THRCLA_20692</name>
</gene>
<proteinExistence type="predicted"/>
<dbReference type="EMBL" id="JNBS01000487">
    <property type="protein sequence ID" value="OQS05197.1"/>
    <property type="molecule type" value="Genomic_DNA"/>
</dbReference>
<accession>A0A1W0A4K4</accession>
<reference evidence="1 2" key="1">
    <citation type="journal article" date="2014" name="Genome Biol. Evol.">
        <title>The secreted proteins of Achlya hypogyna and Thraustotheca clavata identify the ancestral oomycete secretome and reveal gene acquisitions by horizontal gene transfer.</title>
        <authorList>
            <person name="Misner I."/>
            <person name="Blouin N."/>
            <person name="Leonard G."/>
            <person name="Richards T.A."/>
            <person name="Lane C.E."/>
        </authorList>
    </citation>
    <scope>NUCLEOTIDE SEQUENCE [LARGE SCALE GENOMIC DNA]</scope>
    <source>
        <strain evidence="1 2">ATCC 34112</strain>
    </source>
</reference>
<dbReference type="OrthoDB" id="67521at2759"/>
<evidence type="ECO:0000313" key="2">
    <source>
        <dbReference type="Proteomes" id="UP000243217"/>
    </source>
</evidence>
<keyword evidence="2" id="KW-1185">Reference proteome</keyword>
<comment type="caution">
    <text evidence="1">The sequence shown here is derived from an EMBL/GenBank/DDBJ whole genome shotgun (WGS) entry which is preliminary data.</text>
</comment>
<evidence type="ECO:0000313" key="1">
    <source>
        <dbReference type="EMBL" id="OQS05197.1"/>
    </source>
</evidence>